<dbReference type="Gene3D" id="3.90.550.10">
    <property type="entry name" value="Spore Coat Polysaccharide Biosynthesis Protein SpsA, Chain A"/>
    <property type="match status" value="1"/>
</dbReference>
<dbReference type="SUPFAM" id="SSF53448">
    <property type="entry name" value="Nucleotide-diphospho-sugar transferases"/>
    <property type="match status" value="1"/>
</dbReference>
<dbReference type="Pfam" id="PF12804">
    <property type="entry name" value="NTP_transf_3"/>
    <property type="match status" value="1"/>
</dbReference>
<proteinExistence type="predicted"/>
<reference evidence="2" key="1">
    <citation type="journal article" date="2021" name="PeerJ">
        <title>Extensive microbial diversity within the chicken gut microbiome revealed by metagenomics and culture.</title>
        <authorList>
            <person name="Gilroy R."/>
            <person name="Ravi A."/>
            <person name="Getino M."/>
            <person name="Pursley I."/>
            <person name="Horton D.L."/>
            <person name="Alikhan N.F."/>
            <person name="Baker D."/>
            <person name="Gharbi K."/>
            <person name="Hall N."/>
            <person name="Watson M."/>
            <person name="Adriaenssens E.M."/>
            <person name="Foster-Nyarko E."/>
            <person name="Jarju S."/>
            <person name="Secka A."/>
            <person name="Antonio M."/>
            <person name="Oren A."/>
            <person name="Chaudhuri R.R."/>
            <person name="La Ragione R."/>
            <person name="Hildebrand F."/>
            <person name="Pallen M.J."/>
        </authorList>
    </citation>
    <scope>NUCLEOTIDE SEQUENCE</scope>
    <source>
        <strain evidence="2">Gambia11-129</strain>
    </source>
</reference>
<dbReference type="InterPro" id="IPR029044">
    <property type="entry name" value="Nucleotide-diphossugar_trans"/>
</dbReference>
<dbReference type="PANTHER" id="PTHR43777">
    <property type="entry name" value="MOLYBDENUM COFACTOR CYTIDYLYLTRANSFERASE"/>
    <property type="match status" value="1"/>
</dbReference>
<dbReference type="EMBL" id="DXHU01000006">
    <property type="protein sequence ID" value="HIV98417.1"/>
    <property type="molecule type" value="Genomic_DNA"/>
</dbReference>
<organism evidence="2 3">
    <name type="scientific">Candidatus Ornithospirochaeta avicola</name>
    <dbReference type="NCBI Taxonomy" id="2840896"/>
    <lineage>
        <taxon>Bacteria</taxon>
        <taxon>Pseudomonadati</taxon>
        <taxon>Spirochaetota</taxon>
        <taxon>Spirochaetia</taxon>
        <taxon>Spirochaetales</taxon>
        <taxon>Spirochaetaceae</taxon>
        <taxon>Spirochaetaceae incertae sedis</taxon>
        <taxon>Candidatus Ornithospirochaeta</taxon>
    </lineage>
</organism>
<evidence type="ECO:0000313" key="2">
    <source>
        <dbReference type="EMBL" id="HIV98417.1"/>
    </source>
</evidence>
<comment type="caution">
    <text evidence="2">The sequence shown here is derived from an EMBL/GenBank/DDBJ whole genome shotgun (WGS) entry which is preliminary data.</text>
</comment>
<dbReference type="GO" id="GO:0016779">
    <property type="term" value="F:nucleotidyltransferase activity"/>
    <property type="evidence" value="ECO:0007669"/>
    <property type="project" value="UniProtKB-ARBA"/>
</dbReference>
<dbReference type="PANTHER" id="PTHR43777:SF1">
    <property type="entry name" value="MOLYBDENUM COFACTOR CYTIDYLYLTRANSFERASE"/>
    <property type="match status" value="1"/>
</dbReference>
<dbReference type="CDD" id="cd04182">
    <property type="entry name" value="GT_2_like_f"/>
    <property type="match status" value="1"/>
</dbReference>
<dbReference type="InterPro" id="IPR025877">
    <property type="entry name" value="MobA-like_NTP_Trfase"/>
</dbReference>
<accession>A0A9D1PSA9</accession>
<evidence type="ECO:0000259" key="1">
    <source>
        <dbReference type="Pfam" id="PF12804"/>
    </source>
</evidence>
<gene>
    <name evidence="2" type="ORF">IAB12_01390</name>
</gene>
<evidence type="ECO:0000313" key="3">
    <source>
        <dbReference type="Proteomes" id="UP000823936"/>
    </source>
</evidence>
<dbReference type="AlphaFoldDB" id="A0A9D1PSA9"/>
<protein>
    <submittedName>
        <fullName evidence="2">Nucleotidyltransferase family protein</fullName>
    </submittedName>
</protein>
<dbReference type="Proteomes" id="UP000823936">
    <property type="component" value="Unassembled WGS sequence"/>
</dbReference>
<feature type="domain" description="MobA-like NTP transferase" evidence="1">
    <location>
        <begin position="3"/>
        <end position="138"/>
    </location>
</feature>
<name>A0A9D1PSA9_9SPIO</name>
<sequence>MRAVVLLAGLSLRMGENKMLLPYKGKPLFLSTLETVLSLFPDTLCVTGFERKRIESILDCVNVPHIYNPDFKKGQRSSMIAALESSDDDFVIIPGDLPLLEKDDFSQGIAIIKEGKACRACYNGIPGHPVFIPKRIRNIMLKENLPFRTILERENIICYEAGAGSVFDIDTKESCKALLDDNLSILNACCKC</sequence>
<reference evidence="2" key="2">
    <citation type="submission" date="2021-04" db="EMBL/GenBank/DDBJ databases">
        <authorList>
            <person name="Gilroy R."/>
        </authorList>
    </citation>
    <scope>NUCLEOTIDE SEQUENCE</scope>
    <source>
        <strain evidence="2">Gambia11-129</strain>
    </source>
</reference>